<dbReference type="RefSeq" id="WP_191770320.1">
    <property type="nucleotide sequence ID" value="NZ_JACSRA010000049.1"/>
</dbReference>
<dbReference type="SUPFAM" id="SSF53756">
    <property type="entry name" value="UDP-Glycosyltransferase/glycogen phosphorylase"/>
    <property type="match status" value="1"/>
</dbReference>
<keyword evidence="6" id="KW-1185">Reference proteome</keyword>
<evidence type="ECO:0000259" key="4">
    <source>
        <dbReference type="Pfam" id="PF06722"/>
    </source>
</evidence>
<reference evidence="5 6" key="1">
    <citation type="submission" date="2020-08" db="EMBL/GenBank/DDBJ databases">
        <title>A Genomic Blueprint of the Chicken Gut Microbiome.</title>
        <authorList>
            <person name="Gilroy R."/>
            <person name="Ravi A."/>
            <person name="Getino M."/>
            <person name="Pursley I."/>
            <person name="Horton D.L."/>
            <person name="Alikhan N.-F."/>
            <person name="Baker D."/>
            <person name="Gharbi K."/>
            <person name="Hall N."/>
            <person name="Watson M."/>
            <person name="Adriaenssens E.M."/>
            <person name="Foster-Nyarko E."/>
            <person name="Jarju S."/>
            <person name="Secka A."/>
            <person name="Antonio M."/>
            <person name="Oren A."/>
            <person name="Chaudhuri R."/>
            <person name="La Ragione R.M."/>
            <person name="Hildebrand F."/>
            <person name="Pallen M.J."/>
        </authorList>
    </citation>
    <scope>NUCLEOTIDE SEQUENCE [LARGE SCALE GENOMIC DNA]</scope>
    <source>
        <strain evidence="5 6">Sa3CVN1</strain>
    </source>
</reference>
<dbReference type="EMBL" id="JACSRA010000049">
    <property type="protein sequence ID" value="MBD7913413.1"/>
    <property type="molecule type" value="Genomic_DNA"/>
</dbReference>
<dbReference type="InterPro" id="IPR002213">
    <property type="entry name" value="UDP_glucos_trans"/>
</dbReference>
<name>A0ABR8PZ26_9CLOT</name>
<dbReference type="Proteomes" id="UP000627781">
    <property type="component" value="Unassembled WGS sequence"/>
</dbReference>
<dbReference type="PANTHER" id="PTHR48043">
    <property type="entry name" value="EG:EG0003.4 PROTEIN-RELATED"/>
    <property type="match status" value="1"/>
</dbReference>
<dbReference type="InterPro" id="IPR006326">
    <property type="entry name" value="UDPGT_MGT-like"/>
</dbReference>
<keyword evidence="2" id="KW-0328">Glycosyltransferase</keyword>
<comment type="similarity">
    <text evidence="1">Belongs to the UDP-glycosyltransferase family.</text>
</comment>
<dbReference type="CDD" id="cd03784">
    <property type="entry name" value="GT1_Gtf-like"/>
    <property type="match status" value="1"/>
</dbReference>
<protein>
    <submittedName>
        <fullName evidence="5">Glycosyl transferase</fullName>
    </submittedName>
</protein>
<dbReference type="InterPro" id="IPR050271">
    <property type="entry name" value="UDP-glycosyltransferase"/>
</dbReference>
<sequence length="404" mass="46312">MGKTLFLGVPAYGHINPTLGIISELIKEGEEVIYFCDEDFRQRIEKTGAVFKAYGEWINVFGKSRPSNEKKMNIEFLSQILDNIVMNFEKSIESILEEIKDIRFDYVGFSANFPFGGVIAKILKIPSFSSFAVFATPEEMLPKEFKKEVEEFFKTSPIQGKYKEVSDRLNRKYNIEMPKLKNLMFNKGDINFAYTSRYFVANIEKYDESFKFIGPPIYDRKEDTKDFPYKEIEGKKVIYISLGTVFSSYDINLYNIFFEAFKDENLVVVMTAYNTDLSKFEVPENFVVKNYISQSEILKYADAAVTHSGMNSTNDLLFNNVPFVAIPLGADQPYMASRAAKLGACISLDKDKLTAEILRDSVNKVLTEPKYLENIKKIKESFKECGGYKRAAEEVLNLRVKSLV</sequence>
<dbReference type="Gene3D" id="3.40.50.2000">
    <property type="entry name" value="Glycogen Phosphorylase B"/>
    <property type="match status" value="2"/>
</dbReference>
<dbReference type="GO" id="GO:0016740">
    <property type="term" value="F:transferase activity"/>
    <property type="evidence" value="ECO:0007669"/>
    <property type="project" value="UniProtKB-KW"/>
</dbReference>
<evidence type="ECO:0000256" key="3">
    <source>
        <dbReference type="ARBA" id="ARBA00022679"/>
    </source>
</evidence>
<accession>A0ABR8PZ26</accession>
<feature type="domain" description="Erythromycin biosynthesis protein CIII-like C-terminal" evidence="4">
    <location>
        <begin position="263"/>
        <end position="380"/>
    </location>
</feature>
<dbReference type="Pfam" id="PF06722">
    <property type="entry name" value="EryCIII-like_C"/>
    <property type="match status" value="1"/>
</dbReference>
<evidence type="ECO:0000313" key="6">
    <source>
        <dbReference type="Proteomes" id="UP000627781"/>
    </source>
</evidence>
<evidence type="ECO:0000256" key="1">
    <source>
        <dbReference type="ARBA" id="ARBA00009995"/>
    </source>
</evidence>
<dbReference type="NCBIfam" id="TIGR01426">
    <property type="entry name" value="MGT"/>
    <property type="match status" value="1"/>
</dbReference>
<proteinExistence type="inferred from homology"/>
<comment type="caution">
    <text evidence="5">The sequence shown here is derived from an EMBL/GenBank/DDBJ whole genome shotgun (WGS) entry which is preliminary data.</text>
</comment>
<evidence type="ECO:0000313" key="5">
    <source>
        <dbReference type="EMBL" id="MBD7913413.1"/>
    </source>
</evidence>
<evidence type="ECO:0000256" key="2">
    <source>
        <dbReference type="ARBA" id="ARBA00022676"/>
    </source>
</evidence>
<organism evidence="5 6">
    <name type="scientific">Clostridium cibarium</name>
    <dbReference type="NCBI Taxonomy" id="2762247"/>
    <lineage>
        <taxon>Bacteria</taxon>
        <taxon>Bacillati</taxon>
        <taxon>Bacillota</taxon>
        <taxon>Clostridia</taxon>
        <taxon>Eubacteriales</taxon>
        <taxon>Clostridiaceae</taxon>
        <taxon>Clostridium</taxon>
    </lineage>
</organism>
<dbReference type="InterPro" id="IPR010610">
    <property type="entry name" value="EryCIII-like_C"/>
</dbReference>
<dbReference type="PANTHER" id="PTHR48043:SF145">
    <property type="entry name" value="FI06409P-RELATED"/>
    <property type="match status" value="1"/>
</dbReference>
<keyword evidence="3 5" id="KW-0808">Transferase</keyword>
<gene>
    <name evidence="5" type="ORF">H9661_18835</name>
</gene>